<accession>A0A9Q0G6D2</accession>
<protein>
    <submittedName>
        <fullName evidence="2">Uncharacterized protein</fullName>
    </submittedName>
</protein>
<dbReference type="AlphaFoldDB" id="A0A9Q0G6D2"/>
<reference evidence="2" key="2">
    <citation type="journal article" date="2023" name="Plants (Basel)">
        <title>Annotation of the Turnera subulata (Passifloraceae) Draft Genome Reveals the S-Locus Evolved after the Divergence of Turneroideae from Passifloroideae in a Stepwise Manner.</title>
        <authorList>
            <person name="Henning P.M."/>
            <person name="Roalson E.H."/>
            <person name="Mir W."/>
            <person name="McCubbin A.G."/>
            <person name="Shore J.S."/>
        </authorList>
    </citation>
    <scope>NUCLEOTIDE SEQUENCE</scope>
    <source>
        <strain evidence="2">F60SS</strain>
    </source>
</reference>
<keyword evidence="3" id="KW-1185">Reference proteome</keyword>
<organism evidence="2 3">
    <name type="scientific">Turnera subulata</name>
    <dbReference type="NCBI Taxonomy" id="218843"/>
    <lineage>
        <taxon>Eukaryota</taxon>
        <taxon>Viridiplantae</taxon>
        <taxon>Streptophyta</taxon>
        <taxon>Embryophyta</taxon>
        <taxon>Tracheophyta</taxon>
        <taxon>Spermatophyta</taxon>
        <taxon>Magnoliopsida</taxon>
        <taxon>eudicotyledons</taxon>
        <taxon>Gunneridae</taxon>
        <taxon>Pentapetalae</taxon>
        <taxon>rosids</taxon>
        <taxon>fabids</taxon>
        <taxon>Malpighiales</taxon>
        <taxon>Passifloraceae</taxon>
        <taxon>Turnera</taxon>
    </lineage>
</organism>
<feature type="compositionally biased region" description="Basic residues" evidence="1">
    <location>
        <begin position="1"/>
        <end position="18"/>
    </location>
</feature>
<dbReference type="Proteomes" id="UP001141552">
    <property type="component" value="Unassembled WGS sequence"/>
</dbReference>
<sequence>KKKKLTGNRLGKRARGRQSKPPLPPYWPFFLRLYPDRNHMTSVPSIATISVVCIGGYRLFLRNSAPNPLYQLIGPSSIRTRGDSGGFLNFD</sequence>
<evidence type="ECO:0000313" key="2">
    <source>
        <dbReference type="EMBL" id="KAJ4844028.1"/>
    </source>
</evidence>
<gene>
    <name evidence="2" type="ORF">Tsubulata_032735</name>
</gene>
<comment type="caution">
    <text evidence="2">The sequence shown here is derived from an EMBL/GenBank/DDBJ whole genome shotgun (WGS) entry which is preliminary data.</text>
</comment>
<feature type="region of interest" description="Disordered" evidence="1">
    <location>
        <begin position="1"/>
        <end position="23"/>
    </location>
</feature>
<evidence type="ECO:0000313" key="3">
    <source>
        <dbReference type="Proteomes" id="UP001141552"/>
    </source>
</evidence>
<name>A0A9Q0G6D2_9ROSI</name>
<reference evidence="2" key="1">
    <citation type="submission" date="2022-02" db="EMBL/GenBank/DDBJ databases">
        <authorList>
            <person name="Henning P.M."/>
            <person name="McCubbin A.G."/>
            <person name="Shore J.S."/>
        </authorList>
    </citation>
    <scope>NUCLEOTIDE SEQUENCE</scope>
    <source>
        <strain evidence="2">F60SS</strain>
        <tissue evidence="2">Leaves</tissue>
    </source>
</reference>
<dbReference type="EMBL" id="JAKUCV010002073">
    <property type="protein sequence ID" value="KAJ4844028.1"/>
    <property type="molecule type" value="Genomic_DNA"/>
</dbReference>
<evidence type="ECO:0000256" key="1">
    <source>
        <dbReference type="SAM" id="MobiDB-lite"/>
    </source>
</evidence>
<proteinExistence type="predicted"/>
<feature type="non-terminal residue" evidence="2">
    <location>
        <position position="1"/>
    </location>
</feature>